<feature type="non-terminal residue" evidence="2">
    <location>
        <position position="76"/>
    </location>
</feature>
<proteinExistence type="predicted"/>
<name>A0A815CWH0_9BILA</name>
<dbReference type="OrthoDB" id="10454301at2759"/>
<keyword evidence="1" id="KW-0175">Coiled coil</keyword>
<sequence>MARENYLNILVGAKDDLEKLEEIEKKLEKQFDDACEAVVMAKEEGKTAEEIKHLTNIKADQKFKVCLAALVAENAS</sequence>
<dbReference type="EMBL" id="CAJNOW010000716">
    <property type="protein sequence ID" value="CAF1289957.1"/>
    <property type="molecule type" value="Genomic_DNA"/>
</dbReference>
<feature type="coiled-coil region" evidence="1">
    <location>
        <begin position="3"/>
        <end position="37"/>
    </location>
</feature>
<dbReference type="EMBL" id="CAJOBH010267338">
    <property type="protein sequence ID" value="CAF5162059.1"/>
    <property type="molecule type" value="Genomic_DNA"/>
</dbReference>
<evidence type="ECO:0000313" key="5">
    <source>
        <dbReference type="Proteomes" id="UP000663834"/>
    </source>
</evidence>
<organism evidence="2 5">
    <name type="scientific">Rotaria magnacalcarata</name>
    <dbReference type="NCBI Taxonomy" id="392030"/>
    <lineage>
        <taxon>Eukaryota</taxon>
        <taxon>Metazoa</taxon>
        <taxon>Spiralia</taxon>
        <taxon>Gnathifera</taxon>
        <taxon>Rotifera</taxon>
        <taxon>Eurotatoria</taxon>
        <taxon>Bdelloidea</taxon>
        <taxon>Philodinida</taxon>
        <taxon>Philodinidae</taxon>
        <taxon>Rotaria</taxon>
    </lineage>
</organism>
<dbReference type="Proteomes" id="UP000681720">
    <property type="component" value="Unassembled WGS sequence"/>
</dbReference>
<dbReference type="EMBL" id="CAJOBJ010374135">
    <property type="protein sequence ID" value="CAF5224796.1"/>
    <property type="molecule type" value="Genomic_DNA"/>
</dbReference>
<evidence type="ECO:0000313" key="3">
    <source>
        <dbReference type="EMBL" id="CAF5162059.1"/>
    </source>
</evidence>
<evidence type="ECO:0000313" key="4">
    <source>
        <dbReference type="EMBL" id="CAF5224796.1"/>
    </source>
</evidence>
<gene>
    <name evidence="3" type="ORF">BYL167_LOCUS74892</name>
    <name evidence="4" type="ORF">GIL414_LOCUS86285</name>
    <name evidence="2" type="ORF">KQP761_LOCUS4223</name>
</gene>
<evidence type="ECO:0000256" key="1">
    <source>
        <dbReference type="SAM" id="Coils"/>
    </source>
</evidence>
<accession>A0A815CWH0</accession>
<evidence type="ECO:0000313" key="2">
    <source>
        <dbReference type="EMBL" id="CAF1289957.1"/>
    </source>
</evidence>
<dbReference type="Proteomes" id="UP000681967">
    <property type="component" value="Unassembled WGS sequence"/>
</dbReference>
<protein>
    <submittedName>
        <fullName evidence="2">Uncharacterized protein</fullName>
    </submittedName>
</protein>
<reference evidence="2" key="1">
    <citation type="submission" date="2021-02" db="EMBL/GenBank/DDBJ databases">
        <authorList>
            <person name="Nowell W R."/>
        </authorList>
    </citation>
    <scope>NUCLEOTIDE SEQUENCE</scope>
</reference>
<dbReference type="Proteomes" id="UP000663834">
    <property type="component" value="Unassembled WGS sequence"/>
</dbReference>
<comment type="caution">
    <text evidence="2">The sequence shown here is derived from an EMBL/GenBank/DDBJ whole genome shotgun (WGS) entry which is preliminary data.</text>
</comment>
<dbReference type="AlphaFoldDB" id="A0A815CWH0"/>